<gene>
    <name evidence="1" type="ORF">TRUGW13939_00972</name>
</gene>
<reference evidence="2" key="1">
    <citation type="submission" date="2020-06" db="EMBL/GenBank/DDBJ databases">
        <title>A chromosome-scale genome assembly of Talaromyces rugulosus W13939.</title>
        <authorList>
            <person name="Wang B."/>
            <person name="Guo L."/>
            <person name="Ye K."/>
            <person name="Wang L."/>
        </authorList>
    </citation>
    <scope>NUCLEOTIDE SEQUENCE [LARGE SCALE GENOMIC DNA]</scope>
    <source>
        <strain evidence="2">W13939</strain>
    </source>
</reference>
<dbReference type="RefSeq" id="XP_035340071.1">
    <property type="nucleotide sequence ID" value="XM_035484178.1"/>
</dbReference>
<dbReference type="AlphaFoldDB" id="A0A7H8QJR7"/>
<name>A0A7H8QJR7_TALRU</name>
<sequence>MANVQKADGAKLRDWLQPFCWLDSDRPFRVPDKLVKRVCSDPTKLKRPITHMVPENRALAIRFDRCYSLPDSFYINGLETRNTTADNQLGLVLIAVLPKRSIMVRFSLDSVPEGFVGSTSDDGFQKVYSSKGKNDRFTKTMKTFCNTLLGGNLKSWPSATTQEAHLVLFRPAQGGAKEFGPNFADINKDIASMRGNIKLSLQKHFGQDMPRFAEHTYKVSMAAPKWSLCVFGKPGYLMPRILGNDSQGDFNIRHETLGLEYRTKYTPGEHGRGKANTKK</sequence>
<evidence type="ECO:0000313" key="2">
    <source>
        <dbReference type="Proteomes" id="UP000509510"/>
    </source>
</evidence>
<proteinExistence type="predicted"/>
<dbReference type="KEGG" id="trg:TRUGW13939_00972"/>
<organism evidence="1 2">
    <name type="scientific">Talaromyces rugulosus</name>
    <name type="common">Penicillium rugulosum</name>
    <dbReference type="NCBI Taxonomy" id="121627"/>
    <lineage>
        <taxon>Eukaryota</taxon>
        <taxon>Fungi</taxon>
        <taxon>Dikarya</taxon>
        <taxon>Ascomycota</taxon>
        <taxon>Pezizomycotina</taxon>
        <taxon>Eurotiomycetes</taxon>
        <taxon>Eurotiomycetidae</taxon>
        <taxon>Eurotiales</taxon>
        <taxon>Trichocomaceae</taxon>
        <taxon>Talaromyces</taxon>
        <taxon>Talaromyces sect. Islandici</taxon>
    </lineage>
</organism>
<dbReference type="EMBL" id="CP055898">
    <property type="protein sequence ID" value="QKX53892.1"/>
    <property type="molecule type" value="Genomic_DNA"/>
</dbReference>
<evidence type="ECO:0000313" key="1">
    <source>
        <dbReference type="EMBL" id="QKX53892.1"/>
    </source>
</evidence>
<accession>A0A7H8QJR7</accession>
<dbReference type="Proteomes" id="UP000509510">
    <property type="component" value="Chromosome I"/>
</dbReference>
<protein>
    <submittedName>
        <fullName evidence="1">Uncharacterized protein</fullName>
    </submittedName>
</protein>
<dbReference type="GeneID" id="55988485"/>
<keyword evidence="2" id="KW-1185">Reference proteome</keyword>